<feature type="domain" description="DUF4136" evidence="2">
    <location>
        <begin position="30"/>
        <end position="173"/>
    </location>
</feature>
<evidence type="ECO:0000256" key="1">
    <source>
        <dbReference type="SAM" id="SignalP"/>
    </source>
</evidence>
<dbReference type="Proteomes" id="UP001501337">
    <property type="component" value="Unassembled WGS sequence"/>
</dbReference>
<name>A0ABP7P296_9GAMM</name>
<evidence type="ECO:0000313" key="3">
    <source>
        <dbReference type="EMBL" id="GAA3957947.1"/>
    </source>
</evidence>
<protein>
    <recommendedName>
        <fullName evidence="2">DUF4136 domain-containing protein</fullName>
    </recommendedName>
</protein>
<gene>
    <name evidence="3" type="ORF">GCM10022278_15550</name>
</gene>
<keyword evidence="4" id="KW-1185">Reference proteome</keyword>
<dbReference type="Pfam" id="PF13590">
    <property type="entry name" value="DUF4136"/>
    <property type="match status" value="1"/>
</dbReference>
<keyword evidence="1" id="KW-0732">Signal</keyword>
<evidence type="ECO:0000259" key="2">
    <source>
        <dbReference type="Pfam" id="PF13590"/>
    </source>
</evidence>
<feature type="signal peptide" evidence="1">
    <location>
        <begin position="1"/>
        <end position="20"/>
    </location>
</feature>
<dbReference type="Gene3D" id="3.30.160.670">
    <property type="match status" value="1"/>
</dbReference>
<feature type="chain" id="PRO_5047083818" description="DUF4136 domain-containing protein" evidence="1">
    <location>
        <begin position="21"/>
        <end position="186"/>
    </location>
</feature>
<dbReference type="EMBL" id="BAABBO010000007">
    <property type="protein sequence ID" value="GAA3957947.1"/>
    <property type="molecule type" value="Genomic_DNA"/>
</dbReference>
<comment type="caution">
    <text evidence="3">The sequence shown here is derived from an EMBL/GenBank/DDBJ whole genome shotgun (WGS) entry which is preliminary data.</text>
</comment>
<organism evidence="3 4">
    <name type="scientific">Allohahella marinimesophila</name>
    <dbReference type="NCBI Taxonomy" id="1054972"/>
    <lineage>
        <taxon>Bacteria</taxon>
        <taxon>Pseudomonadati</taxon>
        <taxon>Pseudomonadota</taxon>
        <taxon>Gammaproteobacteria</taxon>
        <taxon>Oceanospirillales</taxon>
        <taxon>Hahellaceae</taxon>
        <taxon>Allohahella</taxon>
    </lineage>
</organism>
<dbReference type="InterPro" id="IPR025411">
    <property type="entry name" value="DUF4136"/>
</dbReference>
<proteinExistence type="predicted"/>
<reference evidence="4" key="1">
    <citation type="journal article" date="2019" name="Int. J. Syst. Evol. Microbiol.">
        <title>The Global Catalogue of Microorganisms (GCM) 10K type strain sequencing project: providing services to taxonomists for standard genome sequencing and annotation.</title>
        <authorList>
            <consortium name="The Broad Institute Genomics Platform"/>
            <consortium name="The Broad Institute Genome Sequencing Center for Infectious Disease"/>
            <person name="Wu L."/>
            <person name="Ma J."/>
        </authorList>
    </citation>
    <scope>NUCLEOTIDE SEQUENCE [LARGE SCALE GENOMIC DNA]</scope>
    <source>
        <strain evidence="4">JCM 17555</strain>
    </source>
</reference>
<dbReference type="RefSeq" id="WP_344805000.1">
    <property type="nucleotide sequence ID" value="NZ_BAABBO010000007.1"/>
</dbReference>
<evidence type="ECO:0000313" key="4">
    <source>
        <dbReference type="Proteomes" id="UP001501337"/>
    </source>
</evidence>
<dbReference type="PROSITE" id="PS51257">
    <property type="entry name" value="PROKAR_LIPOPROTEIN"/>
    <property type="match status" value="1"/>
</dbReference>
<sequence>MPLHRSVFIVTIALLTFTLAACQSASRRNVQMSYDERVDFASYESFHVEFVRQQHQILGLTSLIDSAIQQELMAKGLTPAAQESADLLVRYTTAVERTQGPRLEQIPTGDGVITRPLMEPINEGSILVNILDRASGDIIWKASSVSDITGVDIEELSQAQVDEAITELFEDYPSSSMFDGLLPLVN</sequence>
<accession>A0ABP7P296</accession>